<dbReference type="PANTHER" id="PTHR37422:SF23">
    <property type="entry name" value="TEICHURONIC ACID BIOSYNTHESIS PROTEIN TUAE"/>
    <property type="match status" value="1"/>
</dbReference>
<comment type="caution">
    <text evidence="8">The sequence shown here is derived from an EMBL/GenBank/DDBJ whole genome shotgun (WGS) entry which is preliminary data.</text>
</comment>
<dbReference type="InterPro" id="IPR007016">
    <property type="entry name" value="O-antigen_ligase-rel_domated"/>
</dbReference>
<keyword evidence="2 6" id="KW-0812">Transmembrane</keyword>
<dbReference type="InterPro" id="IPR051533">
    <property type="entry name" value="WaaL-like"/>
</dbReference>
<keyword evidence="3 6" id="KW-1133">Transmembrane helix</keyword>
<dbReference type="OrthoDB" id="4391260at2"/>
<reference evidence="8 9" key="1">
    <citation type="submission" date="2019-10" db="EMBL/GenBank/DDBJ databases">
        <title>Draft whole-genome sequence of the purple nonsulfur photosynthetic bacterium Roseospira navarrensis DSM 15114.</title>
        <authorList>
            <person name="Kyndt J.A."/>
            <person name="Meyer T.E."/>
        </authorList>
    </citation>
    <scope>NUCLEOTIDE SEQUENCE [LARGE SCALE GENOMIC DNA]</scope>
    <source>
        <strain evidence="8 9">DSM 15114</strain>
    </source>
</reference>
<dbReference type="RefSeq" id="WP_153342933.1">
    <property type="nucleotide sequence ID" value="NZ_WIVE01000019.1"/>
</dbReference>
<feature type="domain" description="O-antigen ligase-related" evidence="7">
    <location>
        <begin position="224"/>
        <end position="362"/>
    </location>
</feature>
<feature type="transmembrane region" description="Helical" evidence="6">
    <location>
        <begin position="354"/>
        <end position="371"/>
    </location>
</feature>
<dbReference type="Proteomes" id="UP000434582">
    <property type="component" value="Unassembled WGS sequence"/>
</dbReference>
<proteinExistence type="predicted"/>
<evidence type="ECO:0000313" key="9">
    <source>
        <dbReference type="Proteomes" id="UP000434582"/>
    </source>
</evidence>
<evidence type="ECO:0000313" key="8">
    <source>
        <dbReference type="EMBL" id="MQX36432.1"/>
    </source>
</evidence>
<keyword evidence="9" id="KW-1185">Reference proteome</keyword>
<evidence type="ECO:0000256" key="4">
    <source>
        <dbReference type="ARBA" id="ARBA00023136"/>
    </source>
</evidence>
<dbReference type="EMBL" id="WIVE01000019">
    <property type="protein sequence ID" value="MQX36432.1"/>
    <property type="molecule type" value="Genomic_DNA"/>
</dbReference>
<protein>
    <recommendedName>
        <fullName evidence="7">O-antigen ligase-related domain-containing protein</fullName>
    </recommendedName>
</protein>
<gene>
    <name evidence="8" type="ORF">GHC57_07870</name>
</gene>
<feature type="transmembrane region" description="Helical" evidence="6">
    <location>
        <begin position="238"/>
        <end position="255"/>
    </location>
</feature>
<comment type="subcellular location">
    <subcellularLocation>
        <location evidence="1">Membrane</location>
        <topology evidence="1">Multi-pass membrane protein</topology>
    </subcellularLocation>
</comment>
<keyword evidence="4 6" id="KW-0472">Membrane</keyword>
<evidence type="ECO:0000256" key="1">
    <source>
        <dbReference type="ARBA" id="ARBA00004141"/>
    </source>
</evidence>
<sequence>MPVPVRDRPESGAVALLLLVLWAPLPLASNRPWSAALLAVGLFALAAWAAARTDGPLVPRDGLARAAGALGLVVLAWVGVQAAPGLGAGAQPWRDMAALTGRAPWGSLSMTPWETAADAVRLAAYATAALLGAALLREASCRVMVMRALALWVATLAAYALADLASGSYRIGWMDKWIYQDVATATFVNRNAWCVYAGIGAAAGLLAAGGAATSRTRRLWQGGAAVCLLGALFSESRWGLACVAAGLAALALLRPGPPPWRALLTGAGAVAAAPLVMWATGHGRFLGRLEPATVLGDLRWDLYRVTLDAIAAAPWTGHGLGSYPVLYHQVRDPALSDAVVFHAHAVPLELMAELGVPAALALMAAYGVLVWRAARRARATGEPLARLAAAAGIMAGLHGLLDFSLQIPALAVTVLVLLGAACPATPPSAPAPRPARGHGAPASVPAP</sequence>
<name>A0A7X1ZDP0_9PROT</name>
<evidence type="ECO:0000256" key="3">
    <source>
        <dbReference type="ARBA" id="ARBA00022989"/>
    </source>
</evidence>
<feature type="transmembrane region" description="Helical" evidence="6">
    <location>
        <begin position="12"/>
        <end position="27"/>
    </location>
</feature>
<feature type="compositionally biased region" description="Low complexity" evidence="5">
    <location>
        <begin position="437"/>
        <end position="447"/>
    </location>
</feature>
<feature type="transmembrane region" description="Helical" evidence="6">
    <location>
        <begin position="262"/>
        <end position="281"/>
    </location>
</feature>
<evidence type="ECO:0000256" key="5">
    <source>
        <dbReference type="SAM" id="MobiDB-lite"/>
    </source>
</evidence>
<evidence type="ECO:0000259" key="7">
    <source>
        <dbReference type="Pfam" id="PF04932"/>
    </source>
</evidence>
<feature type="transmembrane region" description="Helical" evidence="6">
    <location>
        <begin position="33"/>
        <end position="51"/>
    </location>
</feature>
<evidence type="ECO:0000256" key="2">
    <source>
        <dbReference type="ARBA" id="ARBA00022692"/>
    </source>
</evidence>
<evidence type="ECO:0000256" key="6">
    <source>
        <dbReference type="SAM" id="Phobius"/>
    </source>
</evidence>
<dbReference type="GO" id="GO:0016020">
    <property type="term" value="C:membrane"/>
    <property type="evidence" value="ECO:0007669"/>
    <property type="project" value="UniProtKB-SubCell"/>
</dbReference>
<dbReference type="Pfam" id="PF04932">
    <property type="entry name" value="Wzy_C"/>
    <property type="match status" value="1"/>
</dbReference>
<accession>A0A7X1ZDP0</accession>
<dbReference type="PANTHER" id="PTHR37422">
    <property type="entry name" value="TEICHURONIC ACID BIOSYNTHESIS PROTEIN TUAE"/>
    <property type="match status" value="1"/>
</dbReference>
<feature type="transmembrane region" description="Helical" evidence="6">
    <location>
        <begin position="148"/>
        <end position="169"/>
    </location>
</feature>
<organism evidence="8 9">
    <name type="scientific">Roseospira navarrensis</name>
    <dbReference type="NCBI Taxonomy" id="140058"/>
    <lineage>
        <taxon>Bacteria</taxon>
        <taxon>Pseudomonadati</taxon>
        <taxon>Pseudomonadota</taxon>
        <taxon>Alphaproteobacteria</taxon>
        <taxon>Rhodospirillales</taxon>
        <taxon>Rhodospirillaceae</taxon>
        <taxon>Roseospira</taxon>
    </lineage>
</organism>
<feature type="region of interest" description="Disordered" evidence="5">
    <location>
        <begin position="427"/>
        <end position="447"/>
    </location>
</feature>
<dbReference type="AlphaFoldDB" id="A0A7X1ZDP0"/>
<feature type="transmembrane region" description="Helical" evidence="6">
    <location>
        <begin position="63"/>
        <end position="83"/>
    </location>
</feature>